<keyword evidence="9" id="KW-1185">Reference proteome</keyword>
<organism evidence="8 9">
    <name type="scientific">Thauera aromatica K172</name>
    <dbReference type="NCBI Taxonomy" id="44139"/>
    <lineage>
        <taxon>Bacteria</taxon>
        <taxon>Pseudomonadati</taxon>
        <taxon>Pseudomonadota</taxon>
        <taxon>Betaproteobacteria</taxon>
        <taxon>Rhodocyclales</taxon>
        <taxon>Zoogloeaceae</taxon>
        <taxon>Thauera</taxon>
    </lineage>
</organism>
<dbReference type="RefSeq" id="WP_107219908.1">
    <property type="nucleotide sequence ID" value="NZ_CP028339.1"/>
</dbReference>
<comment type="catalytic activity">
    <reaction evidence="6">
        <text>an N-acyl-L-alpha-aminoacyl-tRNA + H2O = an N-acyl-L-amino acid + a tRNA + H(+)</text>
        <dbReference type="Rhea" id="RHEA:54448"/>
        <dbReference type="Rhea" id="RHEA-COMP:10123"/>
        <dbReference type="Rhea" id="RHEA-COMP:13883"/>
        <dbReference type="ChEBI" id="CHEBI:15377"/>
        <dbReference type="ChEBI" id="CHEBI:15378"/>
        <dbReference type="ChEBI" id="CHEBI:59874"/>
        <dbReference type="ChEBI" id="CHEBI:78442"/>
        <dbReference type="ChEBI" id="CHEBI:138191"/>
        <dbReference type="EC" id="3.1.1.29"/>
    </reaction>
</comment>
<feature type="binding site" evidence="6">
    <location>
        <position position="71"/>
    </location>
    <ligand>
        <name>tRNA</name>
        <dbReference type="ChEBI" id="CHEBI:17843"/>
    </ligand>
</feature>
<protein>
    <recommendedName>
        <fullName evidence="5 6">Peptidyl-tRNA hydrolase</fullName>
        <shortName evidence="6">Pth</shortName>
        <ecNumber evidence="1 6">3.1.1.29</ecNumber>
    </recommendedName>
</protein>
<dbReference type="Pfam" id="PF01195">
    <property type="entry name" value="Pept_tRNA_hydro"/>
    <property type="match status" value="1"/>
</dbReference>
<name>A0A2R4BJW2_THAAR</name>
<dbReference type="PANTHER" id="PTHR17224:SF1">
    <property type="entry name" value="PEPTIDYL-TRNA HYDROLASE"/>
    <property type="match status" value="1"/>
</dbReference>
<dbReference type="NCBIfam" id="TIGR00447">
    <property type="entry name" value="pth"/>
    <property type="match status" value="1"/>
</dbReference>
<evidence type="ECO:0000313" key="9">
    <source>
        <dbReference type="Proteomes" id="UP000241885"/>
    </source>
</evidence>
<dbReference type="InterPro" id="IPR036416">
    <property type="entry name" value="Pept_tRNA_hydro_sf"/>
</dbReference>
<dbReference type="GO" id="GO:0006515">
    <property type="term" value="P:protein quality control for misfolded or incompletely synthesized proteins"/>
    <property type="evidence" value="ECO:0007669"/>
    <property type="project" value="UniProtKB-UniRule"/>
</dbReference>
<evidence type="ECO:0000256" key="4">
    <source>
        <dbReference type="ARBA" id="ARBA00022884"/>
    </source>
</evidence>
<dbReference type="Gene3D" id="3.40.50.1470">
    <property type="entry name" value="Peptidyl-tRNA hydrolase"/>
    <property type="match status" value="1"/>
</dbReference>
<proteinExistence type="inferred from homology"/>
<dbReference type="InterPro" id="IPR001328">
    <property type="entry name" value="Pept_tRNA_hydro"/>
</dbReference>
<comment type="function">
    <text evidence="6">Catalyzes the release of premature peptidyl moieties from peptidyl-tRNA molecules trapped in stalled 50S ribosomal subunits, and thus maintains levels of free tRNAs and 50S ribosomes.</text>
</comment>
<feature type="region of interest" description="Disordered" evidence="7">
    <location>
        <begin position="185"/>
        <end position="227"/>
    </location>
</feature>
<dbReference type="GO" id="GO:0005737">
    <property type="term" value="C:cytoplasm"/>
    <property type="evidence" value="ECO:0007669"/>
    <property type="project" value="UniProtKB-SubCell"/>
</dbReference>
<feature type="binding site" evidence="6">
    <location>
        <position position="22"/>
    </location>
    <ligand>
        <name>tRNA</name>
        <dbReference type="ChEBI" id="CHEBI:17843"/>
    </ligand>
</feature>
<evidence type="ECO:0000256" key="3">
    <source>
        <dbReference type="ARBA" id="ARBA00022801"/>
    </source>
</evidence>
<comment type="subcellular location">
    <subcellularLocation>
        <location evidence="6">Cytoplasm</location>
    </subcellularLocation>
</comment>
<keyword evidence="4 6" id="KW-0694">RNA-binding</keyword>
<dbReference type="SUPFAM" id="SSF53178">
    <property type="entry name" value="Peptidyl-tRNA hydrolase-like"/>
    <property type="match status" value="1"/>
</dbReference>
<dbReference type="FunFam" id="3.40.50.1470:FF:000001">
    <property type="entry name" value="Peptidyl-tRNA hydrolase"/>
    <property type="match status" value="1"/>
</dbReference>
<dbReference type="EMBL" id="CP028339">
    <property type="protein sequence ID" value="AVR87494.1"/>
    <property type="molecule type" value="Genomic_DNA"/>
</dbReference>
<accession>A0A2R4BJW2</accession>
<dbReference type="EC" id="3.1.1.29" evidence="1 6"/>
<dbReference type="OrthoDB" id="9800507at2"/>
<dbReference type="PANTHER" id="PTHR17224">
    <property type="entry name" value="PEPTIDYL-TRNA HYDROLASE"/>
    <property type="match status" value="1"/>
</dbReference>
<evidence type="ECO:0000313" key="8">
    <source>
        <dbReference type="EMBL" id="AVR87494.1"/>
    </source>
</evidence>
<keyword evidence="6" id="KW-0963">Cytoplasm</keyword>
<dbReference type="CDD" id="cd00462">
    <property type="entry name" value="PTH"/>
    <property type="match status" value="1"/>
</dbReference>
<keyword evidence="2 6" id="KW-0820">tRNA-binding</keyword>
<gene>
    <name evidence="6" type="primary">pth</name>
    <name evidence="8" type="ORF">Tharo_0550</name>
</gene>
<dbReference type="GO" id="GO:0004045">
    <property type="term" value="F:peptidyl-tRNA hydrolase activity"/>
    <property type="evidence" value="ECO:0007669"/>
    <property type="project" value="UniProtKB-UniRule"/>
</dbReference>
<evidence type="ECO:0000256" key="1">
    <source>
        <dbReference type="ARBA" id="ARBA00013260"/>
    </source>
</evidence>
<feature type="binding site" evidence="6">
    <location>
        <position position="119"/>
    </location>
    <ligand>
        <name>tRNA</name>
        <dbReference type="ChEBI" id="CHEBI:17843"/>
    </ligand>
</feature>
<evidence type="ECO:0000256" key="5">
    <source>
        <dbReference type="ARBA" id="ARBA00050038"/>
    </source>
</evidence>
<comment type="similarity">
    <text evidence="6">Belongs to the PTH family.</text>
</comment>
<dbReference type="AlphaFoldDB" id="A0A2R4BJW2"/>
<feature type="site" description="Discriminates between blocked and unblocked aminoacyl-tRNA" evidence="6">
    <location>
        <position position="17"/>
    </location>
</feature>
<comment type="subunit">
    <text evidence="6">Monomer.</text>
</comment>
<feature type="binding site" evidence="6">
    <location>
        <position position="73"/>
    </location>
    <ligand>
        <name>tRNA</name>
        <dbReference type="ChEBI" id="CHEBI:17843"/>
    </ligand>
</feature>
<feature type="active site" description="Proton acceptor" evidence="6">
    <location>
        <position position="27"/>
    </location>
</feature>
<comment type="function">
    <text evidence="6">Hydrolyzes ribosome-free peptidyl-tRNAs (with 1 or more amino acids incorporated), which drop off the ribosome during protein synthesis, or as a result of ribosome stalling.</text>
</comment>
<feature type="compositionally biased region" description="Pro residues" evidence="7">
    <location>
        <begin position="195"/>
        <end position="213"/>
    </location>
</feature>
<reference evidence="8 9" key="1">
    <citation type="submission" date="2018-03" db="EMBL/GenBank/DDBJ databases">
        <title>Complete genome sequence of Thauera aromatica, a model organism for studying aromatic compound degradation under denitrifying conditions.</title>
        <authorList>
            <person name="Lo H.-Y."/>
            <person name="Goris T."/>
            <person name="Boll M."/>
            <person name="Mueller J.A."/>
        </authorList>
    </citation>
    <scope>NUCLEOTIDE SEQUENCE [LARGE SCALE GENOMIC DNA]</scope>
    <source>
        <strain evidence="8 9">K172</strain>
    </source>
</reference>
<dbReference type="GO" id="GO:0072344">
    <property type="term" value="P:rescue of stalled ribosome"/>
    <property type="evidence" value="ECO:0007669"/>
    <property type="project" value="UniProtKB-UniRule"/>
</dbReference>
<dbReference type="HAMAP" id="MF_00083">
    <property type="entry name" value="Pept_tRNA_hydro_bact"/>
    <property type="match status" value="1"/>
</dbReference>
<dbReference type="GO" id="GO:0000049">
    <property type="term" value="F:tRNA binding"/>
    <property type="evidence" value="ECO:0007669"/>
    <property type="project" value="UniProtKB-UniRule"/>
</dbReference>
<evidence type="ECO:0000256" key="2">
    <source>
        <dbReference type="ARBA" id="ARBA00022555"/>
    </source>
</evidence>
<dbReference type="KEGG" id="tak:Tharo_0550"/>
<keyword evidence="3 6" id="KW-0378">Hydrolase</keyword>
<sequence length="227" mass="24557">MSAAPSRPLRLVVGLGNPGAEYSETRHNAGFWFCERLADQLGVRFAHESRFHGLVANARAAGVWLLLPQTFMNRSGQAIGALARFYRIEPAEILVVHDELDLPPGQLRLKFGGGLGGHNGLKDSSAHLGTHDYWRLRIGIGHPGERNEVVNFVLKPARREEQALIDEAIDKALAAWPQLARGELNTAATRLNARPAPPKPPKPPKAPKSPPAPDGAAAATPKDEPQP</sequence>
<dbReference type="Proteomes" id="UP000241885">
    <property type="component" value="Chromosome"/>
</dbReference>
<evidence type="ECO:0000256" key="6">
    <source>
        <dbReference type="HAMAP-Rule" id="MF_00083"/>
    </source>
</evidence>
<evidence type="ECO:0000256" key="7">
    <source>
        <dbReference type="SAM" id="MobiDB-lite"/>
    </source>
</evidence>
<feature type="site" description="Stabilizes the basic form of H active site to accept a proton" evidence="6">
    <location>
        <position position="98"/>
    </location>
</feature>